<accession>A0AAD5TSL3</accession>
<sequence>MALTPQDDATSILDDKFNATEAVFAEQYAAFRSRQFDWNANCLLILRGEEATLLFRPTADAAANQRQKPEKRTFTFTSELFHRLKAICHIPLSVLAIVDGRPSAEWRGDLLALRGQVADIDAALSGPSSTVCFNTAQLSRNQLLLTTTLDFIDNLSPSPPNCPVAETITPTAEALSAYLGRMRPIFEANMFEATSAMLESLDEVVRRILSSEPATHGKRLRVVCFGEHMPANGNMQLQYFLAATQTSNEGEGVYYTAEKLDDDEAVAFVNQHIADGALGAKVFGDFSRMHSDVLAPAAHRILDSWKLSGRVPIEQLIQNREAGAKTMQCPLRY</sequence>
<dbReference type="EMBL" id="JADGJQ010000013">
    <property type="protein sequence ID" value="KAJ3181229.1"/>
    <property type="molecule type" value="Genomic_DNA"/>
</dbReference>
<organism evidence="1 2">
    <name type="scientific">Geranomyces variabilis</name>
    <dbReference type="NCBI Taxonomy" id="109894"/>
    <lineage>
        <taxon>Eukaryota</taxon>
        <taxon>Fungi</taxon>
        <taxon>Fungi incertae sedis</taxon>
        <taxon>Chytridiomycota</taxon>
        <taxon>Chytridiomycota incertae sedis</taxon>
        <taxon>Chytridiomycetes</taxon>
        <taxon>Spizellomycetales</taxon>
        <taxon>Powellomycetaceae</taxon>
        <taxon>Geranomyces</taxon>
    </lineage>
</organism>
<dbReference type="AlphaFoldDB" id="A0AAD5TSL3"/>
<protein>
    <submittedName>
        <fullName evidence="1">Uncharacterized protein</fullName>
    </submittedName>
</protein>
<proteinExistence type="predicted"/>
<dbReference type="Proteomes" id="UP001212152">
    <property type="component" value="Unassembled WGS sequence"/>
</dbReference>
<evidence type="ECO:0000313" key="2">
    <source>
        <dbReference type="Proteomes" id="UP001212152"/>
    </source>
</evidence>
<comment type="caution">
    <text evidence="1">The sequence shown here is derived from an EMBL/GenBank/DDBJ whole genome shotgun (WGS) entry which is preliminary data.</text>
</comment>
<evidence type="ECO:0000313" key="1">
    <source>
        <dbReference type="EMBL" id="KAJ3181229.1"/>
    </source>
</evidence>
<gene>
    <name evidence="1" type="ORF">HDU87_001358</name>
</gene>
<reference evidence="1" key="1">
    <citation type="submission" date="2020-05" db="EMBL/GenBank/DDBJ databases">
        <title>Phylogenomic resolution of chytrid fungi.</title>
        <authorList>
            <person name="Stajich J.E."/>
            <person name="Amses K."/>
            <person name="Simmons R."/>
            <person name="Seto K."/>
            <person name="Myers J."/>
            <person name="Bonds A."/>
            <person name="Quandt C.A."/>
            <person name="Barry K."/>
            <person name="Liu P."/>
            <person name="Grigoriev I."/>
            <person name="Longcore J.E."/>
            <person name="James T.Y."/>
        </authorList>
    </citation>
    <scope>NUCLEOTIDE SEQUENCE</scope>
    <source>
        <strain evidence="1">JEL0379</strain>
    </source>
</reference>
<keyword evidence="2" id="KW-1185">Reference proteome</keyword>
<name>A0AAD5TSL3_9FUNG</name>